<proteinExistence type="predicted"/>
<dbReference type="AlphaFoldDB" id="A0A517LW24"/>
<keyword evidence="2" id="KW-1185">Reference proteome</keyword>
<dbReference type="EMBL" id="CP036261">
    <property type="protein sequence ID" value="QDS86831.1"/>
    <property type="molecule type" value="Genomic_DNA"/>
</dbReference>
<reference evidence="1 2" key="1">
    <citation type="submission" date="2019-02" db="EMBL/GenBank/DDBJ databases">
        <title>Deep-cultivation of Planctomycetes and their phenomic and genomic characterization uncovers novel biology.</title>
        <authorList>
            <person name="Wiegand S."/>
            <person name="Jogler M."/>
            <person name="Boedeker C."/>
            <person name="Pinto D."/>
            <person name="Vollmers J."/>
            <person name="Rivas-Marin E."/>
            <person name="Kohn T."/>
            <person name="Peeters S.H."/>
            <person name="Heuer A."/>
            <person name="Rast P."/>
            <person name="Oberbeckmann S."/>
            <person name="Bunk B."/>
            <person name="Jeske O."/>
            <person name="Meyerdierks A."/>
            <person name="Storesund J.E."/>
            <person name="Kallscheuer N."/>
            <person name="Luecker S."/>
            <person name="Lage O.M."/>
            <person name="Pohl T."/>
            <person name="Merkel B.J."/>
            <person name="Hornburger P."/>
            <person name="Mueller R.-W."/>
            <person name="Bruemmer F."/>
            <person name="Labrenz M."/>
            <person name="Spormann A.M."/>
            <person name="Op den Camp H."/>
            <person name="Overmann J."/>
            <person name="Amann R."/>
            <person name="Jetten M.S.M."/>
            <person name="Mascher T."/>
            <person name="Medema M.H."/>
            <person name="Devos D.P."/>
            <person name="Kaster A.-K."/>
            <person name="Ovreas L."/>
            <person name="Rohde M."/>
            <person name="Galperin M.Y."/>
            <person name="Jogler C."/>
        </authorList>
    </citation>
    <scope>NUCLEOTIDE SEQUENCE [LARGE SCALE GENOMIC DNA]</scope>
    <source>
        <strain evidence="1 2">EC9</strain>
    </source>
</reference>
<accession>A0A517LW24</accession>
<protein>
    <submittedName>
        <fullName evidence="1">Uncharacterized protein</fullName>
    </submittedName>
</protein>
<organism evidence="1 2">
    <name type="scientific">Rosistilla ulvae</name>
    <dbReference type="NCBI Taxonomy" id="1930277"/>
    <lineage>
        <taxon>Bacteria</taxon>
        <taxon>Pseudomonadati</taxon>
        <taxon>Planctomycetota</taxon>
        <taxon>Planctomycetia</taxon>
        <taxon>Pirellulales</taxon>
        <taxon>Pirellulaceae</taxon>
        <taxon>Rosistilla</taxon>
    </lineage>
</organism>
<sequence>MNSNKNTPATQNRQLRGSAYYQTSEQFSTFQQTNLRKPDRADELGTGTIQIEQQQIAGPLALRSRVVGTVPRPALRSQGSLRLAWARQRIGASPLGQEGWQVCATGLPVLF</sequence>
<name>A0A517LW24_9BACT</name>
<evidence type="ECO:0000313" key="1">
    <source>
        <dbReference type="EMBL" id="QDS86831.1"/>
    </source>
</evidence>
<dbReference type="KEGG" id="ruv:EC9_10060"/>
<dbReference type="Proteomes" id="UP000319557">
    <property type="component" value="Chromosome"/>
</dbReference>
<gene>
    <name evidence="1" type="ORF">EC9_10060</name>
</gene>
<evidence type="ECO:0000313" key="2">
    <source>
        <dbReference type="Proteomes" id="UP000319557"/>
    </source>
</evidence>